<keyword evidence="3" id="KW-1185">Reference proteome</keyword>
<keyword evidence="1" id="KW-0812">Transmembrane</keyword>
<dbReference type="Proteomes" id="UP001249851">
    <property type="component" value="Unassembled WGS sequence"/>
</dbReference>
<gene>
    <name evidence="2" type="ORF">P5673_017181</name>
</gene>
<feature type="transmembrane region" description="Helical" evidence="1">
    <location>
        <begin position="91"/>
        <end position="114"/>
    </location>
</feature>
<feature type="transmembrane region" description="Helical" evidence="1">
    <location>
        <begin position="45"/>
        <end position="62"/>
    </location>
</feature>
<accession>A0AAD9QF77</accession>
<evidence type="ECO:0000313" key="2">
    <source>
        <dbReference type="EMBL" id="KAK2560201.1"/>
    </source>
</evidence>
<keyword evidence="1" id="KW-0472">Membrane</keyword>
<comment type="caution">
    <text evidence="2">The sequence shown here is derived from an EMBL/GenBank/DDBJ whole genome shotgun (WGS) entry which is preliminary data.</text>
</comment>
<dbReference type="AlphaFoldDB" id="A0AAD9QF77"/>
<evidence type="ECO:0000256" key="1">
    <source>
        <dbReference type="SAM" id="Phobius"/>
    </source>
</evidence>
<dbReference type="EMBL" id="JARQWQ010000037">
    <property type="protein sequence ID" value="KAK2560201.1"/>
    <property type="molecule type" value="Genomic_DNA"/>
</dbReference>
<reference evidence="2" key="1">
    <citation type="journal article" date="2023" name="G3 (Bethesda)">
        <title>Whole genome assembly and annotation of the endangered Caribbean coral Acropora cervicornis.</title>
        <authorList>
            <person name="Selwyn J.D."/>
            <person name="Vollmer S.V."/>
        </authorList>
    </citation>
    <scope>NUCLEOTIDE SEQUENCE</scope>
    <source>
        <strain evidence="2">K2</strain>
    </source>
</reference>
<proteinExistence type="predicted"/>
<organism evidence="2 3">
    <name type="scientific">Acropora cervicornis</name>
    <name type="common">Staghorn coral</name>
    <dbReference type="NCBI Taxonomy" id="6130"/>
    <lineage>
        <taxon>Eukaryota</taxon>
        <taxon>Metazoa</taxon>
        <taxon>Cnidaria</taxon>
        <taxon>Anthozoa</taxon>
        <taxon>Hexacorallia</taxon>
        <taxon>Scleractinia</taxon>
        <taxon>Astrocoeniina</taxon>
        <taxon>Acroporidae</taxon>
        <taxon>Acropora</taxon>
    </lineage>
</organism>
<feature type="transmembrane region" description="Helical" evidence="1">
    <location>
        <begin position="12"/>
        <end position="33"/>
    </location>
</feature>
<reference evidence="2" key="2">
    <citation type="journal article" date="2023" name="Science">
        <title>Genomic signatures of disease resistance in endangered staghorn corals.</title>
        <authorList>
            <person name="Vollmer S.V."/>
            <person name="Selwyn J.D."/>
            <person name="Despard B.A."/>
            <person name="Roesel C.L."/>
        </authorList>
    </citation>
    <scope>NUCLEOTIDE SEQUENCE</scope>
    <source>
        <strain evidence="2">K2</strain>
    </source>
</reference>
<keyword evidence="1" id="KW-1133">Transmembrane helix</keyword>
<sequence>METCSKRNVMGLSIAQIVFSVAFFLLGLTSRYYGPCTELPSNTSIVAITASGLSYISLIAHLRNAAGHIGKDDEYFVAKEDKIVYTEKEKAALVVFAFVIICSVIEIVLSAAMIKICEAIAKTSQVSSNCAAYYQMGECHQPRLVYAVMQEQDVQDNQSSQ</sequence>
<name>A0AAD9QF77_ACRCE</name>
<protein>
    <submittedName>
        <fullName evidence="2">Uncharacterized protein</fullName>
    </submittedName>
</protein>
<evidence type="ECO:0000313" key="3">
    <source>
        <dbReference type="Proteomes" id="UP001249851"/>
    </source>
</evidence>